<evidence type="ECO:0000256" key="1">
    <source>
        <dbReference type="SAM" id="MobiDB-lite"/>
    </source>
</evidence>
<sequence length="59" mass="6507">MKGLRETVIHMDSASNADKSSRSKPKVFHPSPISGRIGEVKEEEEEEKISSLAPVKNNT</sequence>
<evidence type="ECO:0000313" key="2">
    <source>
        <dbReference type="EnsemblMetazoa" id="PPA43667.1"/>
    </source>
</evidence>
<dbReference type="EnsemblMetazoa" id="PPA43667.1">
    <property type="protein sequence ID" value="PPA43667.1"/>
    <property type="gene ID" value="WBGene00282036"/>
</dbReference>
<proteinExistence type="predicted"/>
<dbReference type="AlphaFoldDB" id="A0A2A6C720"/>
<dbReference type="Proteomes" id="UP000005239">
    <property type="component" value="Unassembled WGS sequence"/>
</dbReference>
<name>A0A2A6C720_PRIPA</name>
<keyword evidence="3" id="KW-1185">Reference proteome</keyword>
<organism evidence="2 3">
    <name type="scientific">Pristionchus pacificus</name>
    <name type="common">Parasitic nematode worm</name>
    <dbReference type="NCBI Taxonomy" id="54126"/>
    <lineage>
        <taxon>Eukaryota</taxon>
        <taxon>Metazoa</taxon>
        <taxon>Ecdysozoa</taxon>
        <taxon>Nematoda</taxon>
        <taxon>Chromadorea</taxon>
        <taxon>Rhabditida</taxon>
        <taxon>Rhabditina</taxon>
        <taxon>Diplogasteromorpha</taxon>
        <taxon>Diplogasteroidea</taxon>
        <taxon>Neodiplogasteridae</taxon>
        <taxon>Pristionchus</taxon>
    </lineage>
</organism>
<reference evidence="2" key="2">
    <citation type="submission" date="2022-06" db="UniProtKB">
        <authorList>
            <consortium name="EnsemblMetazoa"/>
        </authorList>
    </citation>
    <scope>IDENTIFICATION</scope>
    <source>
        <strain evidence="2">PS312</strain>
    </source>
</reference>
<accession>A0A8R1Z627</accession>
<gene>
    <name evidence="2" type="primary">WBGene00282036</name>
</gene>
<reference evidence="3" key="1">
    <citation type="journal article" date="2008" name="Nat. Genet.">
        <title>The Pristionchus pacificus genome provides a unique perspective on nematode lifestyle and parasitism.</title>
        <authorList>
            <person name="Dieterich C."/>
            <person name="Clifton S.W."/>
            <person name="Schuster L.N."/>
            <person name="Chinwalla A."/>
            <person name="Delehaunty K."/>
            <person name="Dinkelacker I."/>
            <person name="Fulton L."/>
            <person name="Fulton R."/>
            <person name="Godfrey J."/>
            <person name="Minx P."/>
            <person name="Mitreva M."/>
            <person name="Roeseler W."/>
            <person name="Tian H."/>
            <person name="Witte H."/>
            <person name="Yang S.P."/>
            <person name="Wilson R.K."/>
            <person name="Sommer R.J."/>
        </authorList>
    </citation>
    <scope>NUCLEOTIDE SEQUENCE [LARGE SCALE GENOMIC DNA]</scope>
    <source>
        <strain evidence="3">PS312</strain>
    </source>
</reference>
<feature type="region of interest" description="Disordered" evidence="1">
    <location>
        <begin position="1"/>
        <end position="59"/>
    </location>
</feature>
<accession>A0A2A6C720</accession>
<protein>
    <submittedName>
        <fullName evidence="2">Uncharacterized protein</fullName>
    </submittedName>
</protein>
<evidence type="ECO:0000313" key="3">
    <source>
        <dbReference type="Proteomes" id="UP000005239"/>
    </source>
</evidence>